<evidence type="ECO:0000256" key="3">
    <source>
        <dbReference type="ARBA" id="ARBA00023172"/>
    </source>
</evidence>
<comment type="similarity">
    <text evidence="1">Belongs to the 'phage' integrase family.</text>
</comment>
<gene>
    <name evidence="5" type="ORF">MTAB308_5138</name>
</gene>
<dbReference type="STRING" id="1841859.GCA_900157385_05141"/>
<sequence length="183" mass="20129">MARRARTLLRGALQLAVLNNVLGTNPVRDVQSIRSKAAPKGASALTAEQVRDLLTKVRASEECQRRDLVDPITLFLATGLRRCELLALRWSDFDADAGTIAVTGKVVRQSGIGLTRIDETKTAAGRRTIPLPSFAVALLNDRRKRLYVGQQRRSLHPAAERFVTRKTSTPRGAWCARGLGCRT</sequence>
<dbReference type="AlphaFoldDB" id="A0A2U3NJA7"/>
<proteinExistence type="inferred from homology"/>
<feature type="domain" description="Tyr recombinase" evidence="4">
    <location>
        <begin position="40"/>
        <end position="183"/>
    </location>
</feature>
<keyword evidence="2" id="KW-0229">DNA integration</keyword>
<reference evidence="5 6" key="1">
    <citation type="submission" date="2017-01" db="EMBL/GenBank/DDBJ databases">
        <authorList>
            <consortium name="Urmite Genomes"/>
        </authorList>
    </citation>
    <scope>NUCLEOTIDE SEQUENCE [LARGE SCALE GENOMIC DNA]</scope>
    <source>
        <strain evidence="5 6">AB308</strain>
    </source>
</reference>
<evidence type="ECO:0000256" key="2">
    <source>
        <dbReference type="ARBA" id="ARBA00022908"/>
    </source>
</evidence>
<dbReference type="PANTHER" id="PTHR30629:SF2">
    <property type="entry name" value="PROPHAGE INTEGRASE INTS-RELATED"/>
    <property type="match status" value="1"/>
</dbReference>
<dbReference type="PROSITE" id="PS51898">
    <property type="entry name" value="TYR_RECOMBINASE"/>
    <property type="match status" value="1"/>
</dbReference>
<protein>
    <submittedName>
        <fullName evidence="5">Site-specific recombinase XerD</fullName>
    </submittedName>
</protein>
<evidence type="ECO:0000313" key="6">
    <source>
        <dbReference type="Proteomes" id="UP000241595"/>
    </source>
</evidence>
<dbReference type="InterPro" id="IPR050808">
    <property type="entry name" value="Phage_Integrase"/>
</dbReference>
<evidence type="ECO:0000259" key="4">
    <source>
        <dbReference type="PROSITE" id="PS51898"/>
    </source>
</evidence>
<accession>A0A2U3NJA7</accession>
<evidence type="ECO:0000256" key="1">
    <source>
        <dbReference type="ARBA" id="ARBA00008857"/>
    </source>
</evidence>
<dbReference type="InterPro" id="IPR013762">
    <property type="entry name" value="Integrase-like_cat_sf"/>
</dbReference>
<dbReference type="EMBL" id="FTRV01000016">
    <property type="protein sequence ID" value="SPM31618.1"/>
    <property type="molecule type" value="Genomic_DNA"/>
</dbReference>
<keyword evidence="6" id="KW-1185">Reference proteome</keyword>
<dbReference type="PANTHER" id="PTHR30629">
    <property type="entry name" value="PROPHAGE INTEGRASE"/>
    <property type="match status" value="1"/>
</dbReference>
<evidence type="ECO:0000313" key="5">
    <source>
        <dbReference type="EMBL" id="SPM31618.1"/>
    </source>
</evidence>
<dbReference type="OrthoDB" id="4326943at2"/>
<dbReference type="SUPFAM" id="SSF56349">
    <property type="entry name" value="DNA breaking-rejoining enzymes"/>
    <property type="match status" value="1"/>
</dbReference>
<dbReference type="Pfam" id="PF00589">
    <property type="entry name" value="Phage_integrase"/>
    <property type="match status" value="1"/>
</dbReference>
<dbReference type="Proteomes" id="UP000241595">
    <property type="component" value="Unassembled WGS sequence"/>
</dbReference>
<dbReference type="GO" id="GO:0015074">
    <property type="term" value="P:DNA integration"/>
    <property type="evidence" value="ECO:0007669"/>
    <property type="project" value="UniProtKB-KW"/>
</dbReference>
<dbReference type="GO" id="GO:0003677">
    <property type="term" value="F:DNA binding"/>
    <property type="evidence" value="ECO:0007669"/>
    <property type="project" value="InterPro"/>
</dbReference>
<organism evidence="5 6">
    <name type="scientific">Mycobacterium terramassiliense</name>
    <dbReference type="NCBI Taxonomy" id="1841859"/>
    <lineage>
        <taxon>Bacteria</taxon>
        <taxon>Bacillati</taxon>
        <taxon>Actinomycetota</taxon>
        <taxon>Actinomycetes</taxon>
        <taxon>Mycobacteriales</taxon>
        <taxon>Mycobacteriaceae</taxon>
        <taxon>Mycobacterium</taxon>
    </lineage>
</organism>
<dbReference type="GO" id="GO:0006310">
    <property type="term" value="P:DNA recombination"/>
    <property type="evidence" value="ECO:0007669"/>
    <property type="project" value="UniProtKB-KW"/>
</dbReference>
<keyword evidence="3" id="KW-0233">DNA recombination</keyword>
<name>A0A2U3NJA7_9MYCO</name>
<dbReference type="InterPro" id="IPR002104">
    <property type="entry name" value="Integrase_catalytic"/>
</dbReference>
<dbReference type="RefSeq" id="WP_077103365.1">
    <property type="nucleotide sequence ID" value="NZ_LT717701.1"/>
</dbReference>
<dbReference type="Gene3D" id="1.10.443.10">
    <property type="entry name" value="Intergrase catalytic core"/>
    <property type="match status" value="1"/>
</dbReference>
<dbReference type="InterPro" id="IPR011010">
    <property type="entry name" value="DNA_brk_join_enz"/>
</dbReference>